<keyword evidence="2" id="KW-1185">Reference proteome</keyword>
<reference evidence="1 2" key="1">
    <citation type="submission" date="2020-07" db="EMBL/GenBank/DDBJ databases">
        <title>Genomic Encyclopedia of Type Strains, Phase IV (KMG-IV): sequencing the most valuable type-strain genomes for metagenomic binning, comparative biology and taxonomic classification.</title>
        <authorList>
            <person name="Goeker M."/>
        </authorList>
    </citation>
    <scope>NUCLEOTIDE SEQUENCE [LARGE SCALE GENOMIC DNA]</scope>
    <source>
        <strain evidence="1 2">DSM 45533</strain>
    </source>
</reference>
<dbReference type="Proteomes" id="UP000530928">
    <property type="component" value="Unassembled WGS sequence"/>
</dbReference>
<evidence type="ECO:0000313" key="1">
    <source>
        <dbReference type="EMBL" id="MBA2896427.1"/>
    </source>
</evidence>
<accession>A0A7W0CSI7</accession>
<sequence length="166" mass="18016">MAIVTGTSNGWDHGPDHHGIDTATSWWCEAAYRPRHNDAMAEVHAPGLPRQGVVTVFLPADGLDDTESTGSYAIDVTPMLMRLRADCGEREAWGSLKELLSSSGPMSSTSQRAWLRVREWLDEAETAVGSRAEPHALTWSVAASAAMVIMDNTGGWASRRNHTGGW</sequence>
<gene>
    <name evidence="1" type="ORF">HNR30_007818</name>
</gene>
<dbReference type="EMBL" id="JACDUR010000008">
    <property type="protein sequence ID" value="MBA2896427.1"/>
    <property type="molecule type" value="Genomic_DNA"/>
</dbReference>
<protein>
    <submittedName>
        <fullName evidence="1">Uncharacterized protein</fullName>
    </submittedName>
</protein>
<dbReference type="RefSeq" id="WP_181615102.1">
    <property type="nucleotide sequence ID" value="NZ_BAABAM010000007.1"/>
</dbReference>
<organism evidence="1 2">
    <name type="scientific">Nonomuraea soli</name>
    <dbReference type="NCBI Taxonomy" id="1032476"/>
    <lineage>
        <taxon>Bacteria</taxon>
        <taxon>Bacillati</taxon>
        <taxon>Actinomycetota</taxon>
        <taxon>Actinomycetes</taxon>
        <taxon>Streptosporangiales</taxon>
        <taxon>Streptosporangiaceae</taxon>
        <taxon>Nonomuraea</taxon>
    </lineage>
</organism>
<name>A0A7W0CSI7_9ACTN</name>
<evidence type="ECO:0000313" key="2">
    <source>
        <dbReference type="Proteomes" id="UP000530928"/>
    </source>
</evidence>
<comment type="caution">
    <text evidence="1">The sequence shown here is derived from an EMBL/GenBank/DDBJ whole genome shotgun (WGS) entry which is preliminary data.</text>
</comment>
<dbReference type="AlphaFoldDB" id="A0A7W0CSI7"/>
<proteinExistence type="predicted"/>